<proteinExistence type="predicted"/>
<dbReference type="PANTHER" id="PTHR43883:SF1">
    <property type="entry name" value="GLUCONOKINASE"/>
    <property type="match status" value="1"/>
</dbReference>
<dbReference type="SUPFAM" id="SSF56112">
    <property type="entry name" value="Protein kinase-like (PK-like)"/>
    <property type="match status" value="1"/>
</dbReference>
<gene>
    <name evidence="2" type="ORF">SAMN04487955_103207</name>
</gene>
<organism evidence="2 3">
    <name type="scientific">Halomonas korlensis</name>
    <dbReference type="NCBI Taxonomy" id="463301"/>
    <lineage>
        <taxon>Bacteria</taxon>
        <taxon>Pseudomonadati</taxon>
        <taxon>Pseudomonadota</taxon>
        <taxon>Gammaproteobacteria</taxon>
        <taxon>Oceanospirillales</taxon>
        <taxon>Halomonadaceae</taxon>
        <taxon>Halomonas</taxon>
    </lineage>
</organism>
<dbReference type="Proteomes" id="UP000198693">
    <property type="component" value="Unassembled WGS sequence"/>
</dbReference>
<feature type="region of interest" description="Disordered" evidence="1">
    <location>
        <begin position="10"/>
        <end position="34"/>
    </location>
</feature>
<evidence type="ECO:0000313" key="3">
    <source>
        <dbReference type="Proteomes" id="UP000198693"/>
    </source>
</evidence>
<dbReference type="PANTHER" id="PTHR43883">
    <property type="entry name" value="SLR0207 PROTEIN"/>
    <property type="match status" value="1"/>
</dbReference>
<dbReference type="AlphaFoldDB" id="A0A1I7GSX5"/>
<dbReference type="InterPro" id="IPR011009">
    <property type="entry name" value="Kinase-like_dom_sf"/>
</dbReference>
<reference evidence="3" key="1">
    <citation type="submission" date="2016-10" db="EMBL/GenBank/DDBJ databases">
        <authorList>
            <person name="Varghese N."/>
            <person name="Submissions S."/>
        </authorList>
    </citation>
    <scope>NUCLEOTIDE SEQUENCE [LARGE SCALE GENOMIC DNA]</scope>
    <source>
        <strain evidence="3">CGMCC 1.6981</strain>
    </source>
</reference>
<dbReference type="Gene3D" id="3.90.1200.10">
    <property type="match status" value="1"/>
</dbReference>
<dbReference type="EMBL" id="FPBP01000003">
    <property type="protein sequence ID" value="SFU51346.1"/>
    <property type="molecule type" value="Genomic_DNA"/>
</dbReference>
<accession>A0A1I7GSX5</accession>
<protein>
    <submittedName>
        <fullName evidence="2">Aminoglycoside phosphotransferase family enzyme</fullName>
    </submittedName>
</protein>
<evidence type="ECO:0000256" key="1">
    <source>
        <dbReference type="SAM" id="MobiDB-lite"/>
    </source>
</evidence>
<name>A0A1I7GSX5_9GAMM</name>
<feature type="compositionally biased region" description="Basic and acidic residues" evidence="1">
    <location>
        <begin position="22"/>
        <end position="34"/>
    </location>
</feature>
<sequence>MIIGDVVIRPQGEPPSMAARPPHREDRGRREGEARSDVIHFLQQPKSYPEPTSQVELRETHLSCVFLTDQWVYKLKKPLRYDFLDFSTPEVRRRNCETEVRLNSELAPSIYEGVVTLAEDPEDGLNLEGRGRPIETLVKMRRLPDEGNLEARLEEDRVEAQDVNKAARQLARFYAGRQARGRVRVDDIEEKVGEWLKELAALPVDVGDELTALGDALFQRLRSMRRQLEQRYRADVHGDLRPEHVYLGNEPVFLDRLEFNPELRLMDPVEELSFFAMECERRNAAWIGRQFLDAYREETGDPAPEPLVALYTAYRALLWAVLSARHLEREDHRKPWSLITRDYLQRGLRALGT</sequence>
<keyword evidence="2" id="KW-0808">Transferase</keyword>
<dbReference type="GO" id="GO:0016740">
    <property type="term" value="F:transferase activity"/>
    <property type="evidence" value="ECO:0007669"/>
    <property type="project" value="UniProtKB-KW"/>
</dbReference>
<dbReference type="InterPro" id="IPR052732">
    <property type="entry name" value="Cell-binding_unc_protein"/>
</dbReference>
<keyword evidence="3" id="KW-1185">Reference proteome</keyword>
<dbReference type="STRING" id="463301.SAMN04487955_103207"/>
<evidence type="ECO:0000313" key="2">
    <source>
        <dbReference type="EMBL" id="SFU51346.1"/>
    </source>
</evidence>